<evidence type="ECO:0000313" key="2">
    <source>
        <dbReference type="EMBL" id="MBX41922.1"/>
    </source>
</evidence>
<evidence type="ECO:0000256" key="1">
    <source>
        <dbReference type="SAM" id="MobiDB-lite"/>
    </source>
</evidence>
<proteinExistence type="predicted"/>
<sequence>MVPEGQGSRPFQPKNEQSCHSN</sequence>
<reference evidence="2" key="1">
    <citation type="submission" date="2018-02" db="EMBL/GenBank/DDBJ databases">
        <title>Rhizophora mucronata_Transcriptome.</title>
        <authorList>
            <person name="Meera S.P."/>
            <person name="Sreeshan A."/>
            <person name="Augustine A."/>
        </authorList>
    </citation>
    <scope>NUCLEOTIDE SEQUENCE</scope>
    <source>
        <tissue evidence="2">Leaf</tissue>
    </source>
</reference>
<dbReference type="AlphaFoldDB" id="A0A2P2NHE8"/>
<dbReference type="EMBL" id="GGEC01061438">
    <property type="protein sequence ID" value="MBX41922.1"/>
    <property type="molecule type" value="Transcribed_RNA"/>
</dbReference>
<name>A0A2P2NHE8_RHIMU</name>
<feature type="region of interest" description="Disordered" evidence="1">
    <location>
        <begin position="1"/>
        <end position="22"/>
    </location>
</feature>
<organism evidence="2">
    <name type="scientific">Rhizophora mucronata</name>
    <name type="common">Asiatic mangrove</name>
    <dbReference type="NCBI Taxonomy" id="61149"/>
    <lineage>
        <taxon>Eukaryota</taxon>
        <taxon>Viridiplantae</taxon>
        <taxon>Streptophyta</taxon>
        <taxon>Embryophyta</taxon>
        <taxon>Tracheophyta</taxon>
        <taxon>Spermatophyta</taxon>
        <taxon>Magnoliopsida</taxon>
        <taxon>eudicotyledons</taxon>
        <taxon>Gunneridae</taxon>
        <taxon>Pentapetalae</taxon>
        <taxon>rosids</taxon>
        <taxon>fabids</taxon>
        <taxon>Malpighiales</taxon>
        <taxon>Rhizophoraceae</taxon>
        <taxon>Rhizophora</taxon>
    </lineage>
</organism>
<protein>
    <submittedName>
        <fullName evidence="2">Uncharacterized protein</fullName>
    </submittedName>
</protein>
<accession>A0A2P2NHE8</accession>